<feature type="domain" description="N-acetyltransferase" evidence="1">
    <location>
        <begin position="10"/>
        <end position="166"/>
    </location>
</feature>
<organism evidence="2 3">
    <name type="scientific">Acidisoma cellulosilyticum</name>
    <dbReference type="NCBI Taxonomy" id="2802395"/>
    <lineage>
        <taxon>Bacteria</taxon>
        <taxon>Pseudomonadati</taxon>
        <taxon>Pseudomonadota</taxon>
        <taxon>Alphaproteobacteria</taxon>
        <taxon>Acetobacterales</taxon>
        <taxon>Acidocellaceae</taxon>
        <taxon>Acidisoma</taxon>
    </lineage>
</organism>
<dbReference type="PANTHER" id="PTHR43792:SF1">
    <property type="entry name" value="N-ACETYLTRANSFERASE DOMAIN-CONTAINING PROTEIN"/>
    <property type="match status" value="1"/>
</dbReference>
<dbReference type="Gene3D" id="3.40.630.30">
    <property type="match status" value="1"/>
</dbReference>
<gene>
    <name evidence="2" type="ORF">ACELLULO517_02165</name>
</gene>
<evidence type="ECO:0000259" key="1">
    <source>
        <dbReference type="PROSITE" id="PS51186"/>
    </source>
</evidence>
<name>A0A963YZG4_9PROT</name>
<evidence type="ECO:0000313" key="3">
    <source>
        <dbReference type="Proteomes" id="UP000721844"/>
    </source>
</evidence>
<dbReference type="EMBL" id="JAESVA010000001">
    <property type="protein sequence ID" value="MCB8879023.1"/>
    <property type="molecule type" value="Genomic_DNA"/>
</dbReference>
<dbReference type="Proteomes" id="UP000721844">
    <property type="component" value="Unassembled WGS sequence"/>
</dbReference>
<dbReference type="PROSITE" id="PS51186">
    <property type="entry name" value="GNAT"/>
    <property type="match status" value="1"/>
</dbReference>
<evidence type="ECO:0000313" key="2">
    <source>
        <dbReference type="EMBL" id="MCB8879023.1"/>
    </source>
</evidence>
<accession>A0A963YZG4</accession>
<reference evidence="2 3" key="1">
    <citation type="journal article" date="2021" name="Microorganisms">
        <title>Acidisoma silvae sp. nov. and Acidisomacellulosilytica sp. nov., Two Acidophilic Bacteria Isolated from Decaying Wood, Hydrolyzing Cellulose and Producing Poly-3-hydroxybutyrate.</title>
        <authorList>
            <person name="Mieszkin S."/>
            <person name="Pouder E."/>
            <person name="Uroz S."/>
            <person name="Simon-Colin C."/>
            <person name="Alain K."/>
        </authorList>
    </citation>
    <scope>NUCLEOTIDE SEQUENCE [LARGE SCALE GENOMIC DNA]</scope>
    <source>
        <strain evidence="2 3">HW T5.17</strain>
    </source>
</reference>
<dbReference type="RefSeq" id="WP_227305468.1">
    <property type="nucleotide sequence ID" value="NZ_JAESVA010000001.1"/>
</dbReference>
<sequence length="176" mass="19151">MPDKIETPRLVLRRMTLADAPALHDFMCDAETMRYWSSLPHATLAETEAFVGDTLGAVAAGTSDDFLITHGGAILGKAGLWHGSELGILLGRPYWGQGFAQEASKAVVERAFARGKTEIVADVDPRNTASLKMLGRLGFQKTGEAKATFRIGEAWVDSVYLSLTKDQYDSANHPIR</sequence>
<proteinExistence type="predicted"/>
<dbReference type="SUPFAM" id="SSF55729">
    <property type="entry name" value="Acyl-CoA N-acyltransferases (Nat)"/>
    <property type="match status" value="1"/>
</dbReference>
<dbReference type="GO" id="GO:0016747">
    <property type="term" value="F:acyltransferase activity, transferring groups other than amino-acyl groups"/>
    <property type="evidence" value="ECO:0007669"/>
    <property type="project" value="InterPro"/>
</dbReference>
<dbReference type="PANTHER" id="PTHR43792">
    <property type="entry name" value="GNAT FAMILY, PUTATIVE (AFU_ORTHOLOGUE AFUA_3G00765)-RELATED-RELATED"/>
    <property type="match status" value="1"/>
</dbReference>
<dbReference type="InterPro" id="IPR000182">
    <property type="entry name" value="GNAT_dom"/>
</dbReference>
<dbReference type="AlphaFoldDB" id="A0A963YZG4"/>
<dbReference type="InterPro" id="IPR051531">
    <property type="entry name" value="N-acetyltransferase"/>
</dbReference>
<comment type="caution">
    <text evidence="2">The sequence shown here is derived from an EMBL/GenBank/DDBJ whole genome shotgun (WGS) entry which is preliminary data.</text>
</comment>
<protein>
    <submittedName>
        <fullName evidence="2">GNAT family N-acetyltransferase</fullName>
    </submittedName>
</protein>
<dbReference type="Pfam" id="PF13302">
    <property type="entry name" value="Acetyltransf_3"/>
    <property type="match status" value="1"/>
</dbReference>
<dbReference type="InterPro" id="IPR016181">
    <property type="entry name" value="Acyl_CoA_acyltransferase"/>
</dbReference>
<keyword evidence="3" id="KW-1185">Reference proteome</keyword>